<geneLocation type="plasmid" evidence="2 3">
    <name>pCdes1</name>
</geneLocation>
<protein>
    <recommendedName>
        <fullName evidence="1">Abortive infection protein-like C-terminal domain-containing protein</fullName>
    </recommendedName>
</protein>
<dbReference type="Proteomes" id="UP000068067">
    <property type="component" value="Plasmid pCdes1"/>
</dbReference>
<dbReference type="InterPro" id="IPR026001">
    <property type="entry name" value="Abi-like_C"/>
</dbReference>
<dbReference type="KEGG" id="cdx:CDES_14185"/>
<dbReference type="EMBL" id="CP009221">
    <property type="protein sequence ID" value="ALC07157.1"/>
    <property type="molecule type" value="Genomic_DNA"/>
</dbReference>
<accession>A0A0M4D0I6</accession>
<proteinExistence type="predicted"/>
<evidence type="ECO:0000313" key="2">
    <source>
        <dbReference type="EMBL" id="ALC07157.1"/>
    </source>
</evidence>
<dbReference type="Pfam" id="PF14355">
    <property type="entry name" value="Abi_C"/>
    <property type="match status" value="1"/>
</dbReference>
<keyword evidence="2" id="KW-0614">Plasmid</keyword>
<gene>
    <name evidence="2" type="ORF">CDES_14185</name>
</gene>
<dbReference type="AlphaFoldDB" id="A0A0M4D0I6"/>
<feature type="domain" description="Abortive infection protein-like C-terminal" evidence="1">
    <location>
        <begin position="158"/>
        <end position="232"/>
    </location>
</feature>
<organism evidence="2 3">
    <name type="scientific">Corynebacterium deserti GIMN1.010</name>
    <dbReference type="NCBI Taxonomy" id="931089"/>
    <lineage>
        <taxon>Bacteria</taxon>
        <taxon>Bacillati</taxon>
        <taxon>Actinomycetota</taxon>
        <taxon>Actinomycetes</taxon>
        <taxon>Mycobacteriales</taxon>
        <taxon>Corynebacteriaceae</taxon>
        <taxon>Corynebacterium</taxon>
    </lineage>
</organism>
<sequence length="242" mass="27029">MQNPGFHHSLEIFSALSQNVKWNDQDQATRGLRALSQFARKADWGDYDDEREFNRILDDIRIACEEDGFEFTEDPRTITHGHAIALDELNLDGLSTTDGIYRKIKQINRALVRDKDNLEVIGFSKDLMEATASAVLQERGQSVESVRNMNAAERCSRAMAELGITSDNGSGKIAEGLTLTRKALNKIVEGASEMRRKDTDEGHGMAGVRVVSDSQAKLAISSALLWCHYILDKFYEESSAPF</sequence>
<reference evidence="2 3" key="1">
    <citation type="submission" date="2014-08" db="EMBL/GenBank/DDBJ databases">
        <title>Complete genome sequence of Corynebacterium deserti GIMN1.010 (=DSM 45689), isolated from desert sand in western China.</title>
        <authorList>
            <person name="Ruckert C."/>
            <person name="Albersmeier A."/>
            <person name="Kalinowski J."/>
        </authorList>
    </citation>
    <scope>NUCLEOTIDE SEQUENCE [LARGE SCALE GENOMIC DNA]</scope>
    <source>
        <strain evidence="2 3">GIMN1.010</strain>
        <plasmid evidence="2 3">pCdes1</plasmid>
    </source>
</reference>
<evidence type="ECO:0000259" key="1">
    <source>
        <dbReference type="Pfam" id="PF14355"/>
    </source>
</evidence>
<name>A0A0M4D0I6_9CORY</name>
<dbReference type="PATRIC" id="fig|931089.4.peg.2867"/>
<evidence type="ECO:0000313" key="3">
    <source>
        <dbReference type="Proteomes" id="UP000068067"/>
    </source>
</evidence>
<keyword evidence="3" id="KW-1185">Reference proteome</keyword>